<dbReference type="Pfam" id="PF00232">
    <property type="entry name" value="Glyco_hydro_1"/>
    <property type="match status" value="1"/>
</dbReference>
<accession>A0ABD3SXC3</accession>
<dbReference type="GO" id="GO:0008422">
    <property type="term" value="F:beta-glucosidase activity"/>
    <property type="evidence" value="ECO:0007669"/>
    <property type="project" value="UniProtKB-ARBA"/>
</dbReference>
<proteinExistence type="inferred from homology"/>
<evidence type="ECO:0000256" key="1">
    <source>
        <dbReference type="ARBA" id="ARBA00010838"/>
    </source>
</evidence>
<dbReference type="PANTHER" id="PTHR10353:SF137">
    <property type="entry name" value="MYROSINASE 3-RELATED"/>
    <property type="match status" value="1"/>
</dbReference>
<keyword evidence="4" id="KW-0326">Glycosidase</keyword>
<protein>
    <recommendedName>
        <fullName evidence="8">Beta-glucosidase</fullName>
    </recommendedName>
</protein>
<dbReference type="Gene3D" id="3.20.20.80">
    <property type="entry name" value="Glycosidases"/>
    <property type="match status" value="1"/>
</dbReference>
<dbReference type="AlphaFoldDB" id="A0ABD3SXC3"/>
<name>A0ABD3SXC3_9LAMI</name>
<keyword evidence="7" id="KW-1185">Reference proteome</keyword>
<evidence type="ECO:0000313" key="6">
    <source>
        <dbReference type="EMBL" id="KAL3828986.1"/>
    </source>
</evidence>
<reference evidence="6 7" key="1">
    <citation type="submission" date="2024-12" db="EMBL/GenBank/DDBJ databases">
        <title>The unique morphological basis and parallel evolutionary history of personate flowers in Penstemon.</title>
        <authorList>
            <person name="Depatie T.H."/>
            <person name="Wessinger C.A."/>
        </authorList>
    </citation>
    <scope>NUCLEOTIDE SEQUENCE [LARGE SCALE GENOMIC DNA]</scope>
    <source>
        <strain evidence="6">WTNN_2</strain>
        <tissue evidence="6">Leaf</tissue>
    </source>
</reference>
<evidence type="ECO:0008006" key="8">
    <source>
        <dbReference type="Google" id="ProtNLM"/>
    </source>
</evidence>
<gene>
    <name evidence="6" type="ORF">ACJIZ3_017788</name>
</gene>
<dbReference type="Proteomes" id="UP001634393">
    <property type="component" value="Unassembled WGS sequence"/>
</dbReference>
<dbReference type="FunFam" id="3.20.20.80:FF:000022">
    <property type="entry name" value="Beta-glucosidase 11"/>
    <property type="match status" value="1"/>
</dbReference>
<keyword evidence="3" id="KW-0378">Hydrolase</keyword>
<comment type="similarity">
    <text evidence="1 5">Belongs to the glycosyl hydrolase 1 family.</text>
</comment>
<dbReference type="InterPro" id="IPR001360">
    <property type="entry name" value="Glyco_hydro_1"/>
</dbReference>
<dbReference type="PROSITE" id="PS00653">
    <property type="entry name" value="GLYCOSYL_HYDROL_F1_2"/>
    <property type="match status" value="1"/>
</dbReference>
<sequence>MAEFPMSEVPPKIGMPISRADFPAGFIFGAGTSAFQVEGAIDGHGRGPSIWDTFLQRKYPDLVEEYKVATDHYNRYKEDVLIMKEMNLDSYRFSISWPRILPNGRWKSKEGNEPEINYEGVEFYNNLIDELRNNGVTPFVTMFHWDLPQALEDEYEGALGGNKFVEDYRDYAEMCFTLFGDKVKYWTTFNEPYSFAMSGYYTGRYAPGRGFSFSFSSSNSSGQGHNYKSEPYQVLHTLLLAHAEVVKLYRQKFQKSQNGKIGIVVNAIWPVPFSDSKEDRDAAKRAIDFQLGWCLRPVIFGDYPDTMKLYADTRLPRFTDDQSKNLKGSVDFVGVNYYTSLYAKDAVIAISPATTILHSDSQVTFTVQRNGHFIGVESSGAGLPIVPKGLKKLLVHIKKVYQNPPLYIAENGYVDKSDHVSLWGSLCDHKRISYHYQHLYQVKKAISKHGINVEGYFIWSFLDCLEWVSGSTRNSGTNFVSKNKERYPKLSAAWFKFVLKH</sequence>
<dbReference type="GO" id="GO:0009821">
    <property type="term" value="P:alkaloid biosynthetic process"/>
    <property type="evidence" value="ECO:0007669"/>
    <property type="project" value="UniProtKB-ARBA"/>
</dbReference>
<comment type="caution">
    <text evidence="6">The sequence shown here is derived from an EMBL/GenBank/DDBJ whole genome shotgun (WGS) entry which is preliminary data.</text>
</comment>
<organism evidence="6 7">
    <name type="scientific">Penstemon smallii</name>
    <dbReference type="NCBI Taxonomy" id="265156"/>
    <lineage>
        <taxon>Eukaryota</taxon>
        <taxon>Viridiplantae</taxon>
        <taxon>Streptophyta</taxon>
        <taxon>Embryophyta</taxon>
        <taxon>Tracheophyta</taxon>
        <taxon>Spermatophyta</taxon>
        <taxon>Magnoliopsida</taxon>
        <taxon>eudicotyledons</taxon>
        <taxon>Gunneridae</taxon>
        <taxon>Pentapetalae</taxon>
        <taxon>asterids</taxon>
        <taxon>lamiids</taxon>
        <taxon>Lamiales</taxon>
        <taxon>Plantaginaceae</taxon>
        <taxon>Cheloneae</taxon>
        <taxon>Penstemon</taxon>
    </lineage>
</organism>
<keyword evidence="2" id="KW-0017">Alkaloid metabolism</keyword>
<evidence type="ECO:0000256" key="2">
    <source>
        <dbReference type="ARBA" id="ARBA00022589"/>
    </source>
</evidence>
<dbReference type="EMBL" id="JBJXBP010000005">
    <property type="protein sequence ID" value="KAL3828986.1"/>
    <property type="molecule type" value="Genomic_DNA"/>
</dbReference>
<evidence type="ECO:0000256" key="3">
    <source>
        <dbReference type="ARBA" id="ARBA00022801"/>
    </source>
</evidence>
<evidence type="ECO:0000313" key="7">
    <source>
        <dbReference type="Proteomes" id="UP001634393"/>
    </source>
</evidence>
<evidence type="ECO:0000256" key="4">
    <source>
        <dbReference type="ARBA" id="ARBA00023295"/>
    </source>
</evidence>
<dbReference type="PANTHER" id="PTHR10353">
    <property type="entry name" value="GLYCOSYL HYDROLASE"/>
    <property type="match status" value="1"/>
</dbReference>
<dbReference type="PRINTS" id="PR00131">
    <property type="entry name" value="GLHYDRLASE1"/>
</dbReference>
<evidence type="ECO:0000256" key="5">
    <source>
        <dbReference type="RuleBase" id="RU003690"/>
    </source>
</evidence>
<dbReference type="InterPro" id="IPR033132">
    <property type="entry name" value="GH_1_N_CS"/>
</dbReference>
<dbReference type="SUPFAM" id="SSF51445">
    <property type="entry name" value="(Trans)glycosidases"/>
    <property type="match status" value="1"/>
</dbReference>
<dbReference type="InterPro" id="IPR017853">
    <property type="entry name" value="GH"/>
</dbReference>